<reference evidence="4 5" key="1">
    <citation type="submission" date="2019-08" db="EMBL/GenBank/DDBJ databases">
        <title>Seonamhaeicola sediminis sp. nov., isolated from marine sediment.</title>
        <authorList>
            <person name="Cao W.R."/>
        </authorList>
    </citation>
    <scope>NUCLEOTIDE SEQUENCE [LARGE SCALE GENOMIC DNA]</scope>
    <source>
        <strain evidence="4 5">B011</strain>
    </source>
</reference>
<dbReference type="Proteomes" id="UP000323930">
    <property type="component" value="Unassembled WGS sequence"/>
</dbReference>
<evidence type="ECO:0000259" key="3">
    <source>
        <dbReference type="Pfam" id="PF16344"/>
    </source>
</evidence>
<evidence type="ECO:0000313" key="4">
    <source>
        <dbReference type="EMBL" id="TYA89239.1"/>
    </source>
</evidence>
<feature type="domain" description="FecR protein" evidence="2">
    <location>
        <begin position="143"/>
        <end position="232"/>
    </location>
</feature>
<name>A0A5D0J1K9_9FLAO</name>
<organism evidence="4 5">
    <name type="scientific">Seonamhaeicola marinus</name>
    <dbReference type="NCBI Taxonomy" id="1912246"/>
    <lineage>
        <taxon>Bacteria</taxon>
        <taxon>Pseudomonadati</taxon>
        <taxon>Bacteroidota</taxon>
        <taxon>Flavobacteriia</taxon>
        <taxon>Flavobacteriales</taxon>
        <taxon>Flavobacteriaceae</taxon>
    </lineage>
</organism>
<dbReference type="AlphaFoldDB" id="A0A5D0J1K9"/>
<dbReference type="Gene3D" id="2.60.120.1440">
    <property type="match status" value="1"/>
</dbReference>
<sequence>MSDNNEDIKNFTISNEEKAFLKKRIFKSIRYLNRKKRIKYYSGVAAAVLVLLGFSLYYYTHLDYNESSITDYVKEIDQLDVNTSNEVTIVLGGNIQGVKVKGESTNIKYSETGEQIDLGNNETLNQTNSGKNILKYNTLLVPYGKRSSLVLSDGTTVWLNSGSKIIYPIAFKGKKREVYIEGEAIFDVTHNANKPFVALTSNQRIEVLGTVFNVSSYQDDVNDFVVLKSGKVKVANELKGKWSKGIDILPGTKANFDLVTKETTTGRVDVEQYFAWRDGVLILKNNDLNYIMRKLSRYYNTPITITDKTLSAETFSGYLDLKDNLENAIQVIKESTSLDYTITSKNEIIITN</sequence>
<dbReference type="Pfam" id="PF16344">
    <property type="entry name" value="FecR_C"/>
    <property type="match status" value="1"/>
</dbReference>
<keyword evidence="1" id="KW-0812">Transmembrane</keyword>
<evidence type="ECO:0000259" key="2">
    <source>
        <dbReference type="Pfam" id="PF04773"/>
    </source>
</evidence>
<protein>
    <submittedName>
        <fullName evidence="4">DUF4974 domain-containing protein</fullName>
    </submittedName>
</protein>
<evidence type="ECO:0000256" key="1">
    <source>
        <dbReference type="SAM" id="Phobius"/>
    </source>
</evidence>
<keyword evidence="1" id="KW-1133">Transmembrane helix</keyword>
<dbReference type="PANTHER" id="PTHR30273:SF2">
    <property type="entry name" value="PROTEIN FECR"/>
    <property type="match status" value="1"/>
</dbReference>
<evidence type="ECO:0000313" key="5">
    <source>
        <dbReference type="Proteomes" id="UP000323930"/>
    </source>
</evidence>
<gene>
    <name evidence="4" type="ORF">FUA24_03655</name>
</gene>
<dbReference type="InterPro" id="IPR032508">
    <property type="entry name" value="FecR_C"/>
</dbReference>
<dbReference type="InterPro" id="IPR012373">
    <property type="entry name" value="Ferrdict_sens_TM"/>
</dbReference>
<dbReference type="GO" id="GO:0016989">
    <property type="term" value="F:sigma factor antagonist activity"/>
    <property type="evidence" value="ECO:0007669"/>
    <property type="project" value="TreeGrafter"/>
</dbReference>
<dbReference type="RefSeq" id="WP_148540105.1">
    <property type="nucleotide sequence ID" value="NZ_VSDQ01000241.1"/>
</dbReference>
<dbReference type="EMBL" id="VSDQ01000241">
    <property type="protein sequence ID" value="TYA89239.1"/>
    <property type="molecule type" value="Genomic_DNA"/>
</dbReference>
<feature type="transmembrane region" description="Helical" evidence="1">
    <location>
        <begin position="40"/>
        <end position="59"/>
    </location>
</feature>
<dbReference type="InterPro" id="IPR006860">
    <property type="entry name" value="FecR"/>
</dbReference>
<dbReference type="Gene3D" id="3.55.50.30">
    <property type="match status" value="1"/>
</dbReference>
<keyword evidence="1" id="KW-0472">Membrane</keyword>
<dbReference type="Pfam" id="PF04773">
    <property type="entry name" value="FecR"/>
    <property type="match status" value="1"/>
</dbReference>
<keyword evidence="5" id="KW-1185">Reference proteome</keyword>
<proteinExistence type="predicted"/>
<comment type="caution">
    <text evidence="4">The sequence shown here is derived from an EMBL/GenBank/DDBJ whole genome shotgun (WGS) entry which is preliminary data.</text>
</comment>
<dbReference type="OrthoDB" id="651134at2"/>
<dbReference type="PANTHER" id="PTHR30273">
    <property type="entry name" value="PERIPLASMIC SIGNAL SENSOR AND SIGMA FACTOR ACTIVATOR FECR-RELATED"/>
    <property type="match status" value="1"/>
</dbReference>
<accession>A0A5D0J1K9</accession>
<feature type="domain" description="Protein FecR C-terminal" evidence="3">
    <location>
        <begin position="281"/>
        <end position="350"/>
    </location>
</feature>